<sequence>MPISPSACSHYRFGGIMLLALTLIFTLSISTGQVSPLTFQSLPRSLHRMPSVRLRIQLTGANMQIHGQSVFDVFANPILSAAENSLHYDGFAHFIQEDYQFTYVFVNGIGYVVESKGNETTSVASQTRCLSSITPFDDIIAALNNLTAISSESVGDDSLVDCPNGCLYGTSFGGKDFLVCVGIDGLLAYGGDIMMSAEYLASPLKSISAPTLTDGSESCTILAQATPVSRATRTLLSGKIGSRSCTILRNLD</sequence>
<name>W2GBA2_PHYNI</name>
<reference evidence="2" key="2">
    <citation type="submission" date="2013-11" db="EMBL/GenBank/DDBJ databases">
        <title>The Genome Sequence of Phytophthora parasitica CJ05E6.</title>
        <authorList>
            <consortium name="The Broad Institute Genomics Platform"/>
            <person name="Russ C."/>
            <person name="Tyler B."/>
            <person name="Panabieres F."/>
            <person name="Shan W."/>
            <person name="Tripathy S."/>
            <person name="Grunwald N."/>
            <person name="Machado M."/>
            <person name="Johnson C.S."/>
            <person name="Arredondo F."/>
            <person name="Hong C."/>
            <person name="Coffey M."/>
            <person name="Young S.K."/>
            <person name="Zeng Q."/>
            <person name="Gargeya S."/>
            <person name="Fitzgerald M."/>
            <person name="Abouelleil A."/>
            <person name="Alvarado L."/>
            <person name="Chapman S.B."/>
            <person name="Gainer-Dewar J."/>
            <person name="Goldberg J."/>
            <person name="Griggs A."/>
            <person name="Gujja S."/>
            <person name="Hansen M."/>
            <person name="Howarth C."/>
            <person name="Imamovic A."/>
            <person name="Ireland A."/>
            <person name="Larimer J."/>
            <person name="McCowan C."/>
            <person name="Murphy C."/>
            <person name="Pearson M."/>
            <person name="Poon T.W."/>
            <person name="Priest M."/>
            <person name="Roberts A."/>
            <person name="Saif S."/>
            <person name="Shea T."/>
            <person name="Sykes S."/>
            <person name="Wortman J."/>
            <person name="Nusbaum C."/>
            <person name="Birren B."/>
        </authorList>
    </citation>
    <scope>NUCLEOTIDE SEQUENCE [LARGE SCALE GENOMIC DNA]</scope>
    <source>
        <strain evidence="2">CJ05E6</strain>
    </source>
</reference>
<evidence type="ECO:0000313" key="1">
    <source>
        <dbReference type="EMBL" id="ETK80353.1"/>
    </source>
</evidence>
<gene>
    <name evidence="1" type="ORF">L915_13956</name>
    <name evidence="2" type="ORF">L916_13853</name>
</gene>
<organism evidence="1">
    <name type="scientific">Phytophthora nicotianae</name>
    <name type="common">Potato buckeye rot agent</name>
    <name type="synonym">Phytophthora parasitica</name>
    <dbReference type="NCBI Taxonomy" id="4792"/>
    <lineage>
        <taxon>Eukaryota</taxon>
        <taxon>Sar</taxon>
        <taxon>Stramenopiles</taxon>
        <taxon>Oomycota</taxon>
        <taxon>Peronosporomycetes</taxon>
        <taxon>Peronosporales</taxon>
        <taxon>Peronosporaceae</taxon>
        <taxon>Phytophthora</taxon>
    </lineage>
</organism>
<protein>
    <submittedName>
        <fullName evidence="1">Uncharacterized protein</fullName>
    </submittedName>
</protein>
<proteinExistence type="predicted"/>
<dbReference type="Proteomes" id="UP000053864">
    <property type="component" value="Unassembled WGS sequence"/>
</dbReference>
<dbReference type="EMBL" id="KI687719">
    <property type="protein sequence ID" value="ETK80353.1"/>
    <property type="molecule type" value="Genomic_DNA"/>
</dbReference>
<dbReference type="VEuPathDB" id="FungiDB:PPTG_00280"/>
<dbReference type="AlphaFoldDB" id="W2GBA2"/>
<accession>W2GBA2</accession>
<dbReference type="EMBL" id="KI674472">
    <property type="protein sequence ID" value="ETL33774.1"/>
    <property type="molecule type" value="Genomic_DNA"/>
</dbReference>
<reference evidence="1" key="1">
    <citation type="submission" date="2013-11" db="EMBL/GenBank/DDBJ databases">
        <title>The Genome Sequence of Phytophthora parasitica CJ02B3.</title>
        <authorList>
            <consortium name="The Broad Institute Genomics Platform"/>
            <person name="Russ C."/>
            <person name="Tyler B."/>
            <person name="Panabieres F."/>
            <person name="Shan W."/>
            <person name="Tripathy S."/>
            <person name="Grunwald N."/>
            <person name="Machado M."/>
            <person name="Johnson C.S."/>
            <person name="Arredondo F."/>
            <person name="Hong C."/>
            <person name="Coffey M."/>
            <person name="Young S.K."/>
            <person name="Zeng Q."/>
            <person name="Gargeya S."/>
            <person name="Fitzgerald M."/>
            <person name="Abouelleil A."/>
            <person name="Alvarado L."/>
            <person name="Chapman S.B."/>
            <person name="Gainer-Dewar J."/>
            <person name="Goldberg J."/>
            <person name="Griggs A."/>
            <person name="Gujja S."/>
            <person name="Hansen M."/>
            <person name="Howarth C."/>
            <person name="Imamovic A."/>
            <person name="Ireland A."/>
            <person name="Larimer J."/>
            <person name="McCowan C."/>
            <person name="Murphy C."/>
            <person name="Pearson M."/>
            <person name="Poon T.W."/>
            <person name="Priest M."/>
            <person name="Roberts A."/>
            <person name="Saif S."/>
            <person name="Shea T."/>
            <person name="Sykes S."/>
            <person name="Wortman J."/>
            <person name="Nusbaum C."/>
            <person name="Birren B."/>
        </authorList>
    </citation>
    <scope>NUCLEOTIDE SEQUENCE [LARGE SCALE GENOMIC DNA]</scope>
    <source>
        <strain evidence="1">CJ02B3</strain>
    </source>
</reference>
<evidence type="ECO:0000313" key="2">
    <source>
        <dbReference type="EMBL" id="ETL33774.1"/>
    </source>
</evidence>
<dbReference type="Proteomes" id="UP000053236">
    <property type="component" value="Unassembled WGS sequence"/>
</dbReference>